<dbReference type="Gene3D" id="1.10.340.70">
    <property type="match status" value="1"/>
</dbReference>
<protein>
    <recommendedName>
        <fullName evidence="1">Integrase zinc-binding domain-containing protein</fullName>
    </recommendedName>
</protein>
<dbReference type="AlphaFoldDB" id="A0A9Q3H684"/>
<comment type="caution">
    <text evidence="2">The sequence shown here is derived from an EMBL/GenBank/DDBJ whole genome shotgun (WGS) entry which is preliminary data.</text>
</comment>
<accession>A0A9Q3H684</accession>
<dbReference type="Pfam" id="PF17921">
    <property type="entry name" value="Integrase_H2C2"/>
    <property type="match status" value="1"/>
</dbReference>
<evidence type="ECO:0000259" key="1">
    <source>
        <dbReference type="Pfam" id="PF17921"/>
    </source>
</evidence>
<evidence type="ECO:0000313" key="3">
    <source>
        <dbReference type="Proteomes" id="UP000765509"/>
    </source>
</evidence>
<gene>
    <name evidence="2" type="ORF">O181_031139</name>
</gene>
<proteinExistence type="predicted"/>
<feature type="domain" description="Integrase zinc-binding" evidence="1">
    <location>
        <begin position="281"/>
        <end position="331"/>
    </location>
</feature>
<dbReference type="Proteomes" id="UP000765509">
    <property type="component" value="Unassembled WGS sequence"/>
</dbReference>
<keyword evidence="3" id="KW-1185">Reference proteome</keyword>
<sequence>MPKQISVVSFVKHTYRDEFVSNQLVEAQINPSLSPKMRNALIEVLYTYNNSFASANEPLSAIKGQQVDITLNIERAYPPVLRRPAYPASPKLEEPFWCARERAALHRVQIIDDKPIEIPVCYISREIKPREERYGASQMECLYLPCKNIAKHDYSSEKAGRLHKNADGLIRWALANTPDNPAYVPLQAEPQIPIEGINITDILTEFFEQVREYYKQDKNCHILTSLLDQDCKVTSLVNALNEIWNNSYSEGRFHFFDGIIYHRTKYSCVMTLCSRLVINTSLHECHDRIYSGYLSEDRTLEKVKNCAWWPPWRKETIEYCHTCDRCHKENRSTGKKFGLMIHIKEQKAP</sequence>
<name>A0A9Q3H684_9BASI</name>
<dbReference type="InterPro" id="IPR041588">
    <property type="entry name" value="Integrase_H2C2"/>
</dbReference>
<reference evidence="2" key="1">
    <citation type="submission" date="2021-03" db="EMBL/GenBank/DDBJ databases">
        <title>Draft genome sequence of rust myrtle Austropuccinia psidii MF-1, a brazilian biotype.</title>
        <authorList>
            <person name="Quecine M.C."/>
            <person name="Pachon D.M.R."/>
            <person name="Bonatelli M.L."/>
            <person name="Correr F.H."/>
            <person name="Franceschini L.M."/>
            <person name="Leite T.F."/>
            <person name="Margarido G.R.A."/>
            <person name="Almeida C.A."/>
            <person name="Ferrarezi J.A."/>
            <person name="Labate C.A."/>
        </authorList>
    </citation>
    <scope>NUCLEOTIDE SEQUENCE</scope>
    <source>
        <strain evidence="2">MF-1</strain>
    </source>
</reference>
<organism evidence="2 3">
    <name type="scientific">Austropuccinia psidii MF-1</name>
    <dbReference type="NCBI Taxonomy" id="1389203"/>
    <lineage>
        <taxon>Eukaryota</taxon>
        <taxon>Fungi</taxon>
        <taxon>Dikarya</taxon>
        <taxon>Basidiomycota</taxon>
        <taxon>Pucciniomycotina</taxon>
        <taxon>Pucciniomycetes</taxon>
        <taxon>Pucciniales</taxon>
        <taxon>Sphaerophragmiaceae</taxon>
        <taxon>Austropuccinia</taxon>
    </lineage>
</organism>
<evidence type="ECO:0000313" key="2">
    <source>
        <dbReference type="EMBL" id="MBW0491424.1"/>
    </source>
</evidence>
<dbReference type="EMBL" id="AVOT02011075">
    <property type="protein sequence ID" value="MBW0491424.1"/>
    <property type="molecule type" value="Genomic_DNA"/>
</dbReference>